<dbReference type="EMBL" id="FOFU01000002">
    <property type="protein sequence ID" value="SEP97001.1"/>
    <property type="molecule type" value="Genomic_DNA"/>
</dbReference>
<dbReference type="InterPro" id="IPR011991">
    <property type="entry name" value="ArsR-like_HTH"/>
</dbReference>
<reference evidence="5 6" key="1">
    <citation type="submission" date="2016-10" db="EMBL/GenBank/DDBJ databases">
        <authorList>
            <person name="de Groot N.N."/>
        </authorList>
    </citation>
    <scope>NUCLEOTIDE SEQUENCE [LARGE SCALE GENOMIC DNA]</scope>
    <source>
        <strain evidence="5 6">B25</strain>
    </source>
</reference>
<organism evidence="5 6">
    <name type="scientific">Treponema bryantii</name>
    <dbReference type="NCBI Taxonomy" id="163"/>
    <lineage>
        <taxon>Bacteria</taxon>
        <taxon>Pseudomonadati</taxon>
        <taxon>Spirochaetota</taxon>
        <taxon>Spirochaetia</taxon>
        <taxon>Spirochaetales</taxon>
        <taxon>Treponemataceae</taxon>
        <taxon>Treponema</taxon>
    </lineage>
</organism>
<dbReference type="GO" id="GO:0003700">
    <property type="term" value="F:DNA-binding transcription factor activity"/>
    <property type="evidence" value="ECO:0007669"/>
    <property type="project" value="InterPro"/>
</dbReference>
<dbReference type="RefSeq" id="WP_074641032.1">
    <property type="nucleotide sequence ID" value="NZ_AP025286.1"/>
</dbReference>
<dbReference type="SMART" id="SM00418">
    <property type="entry name" value="HTH_ARSR"/>
    <property type="match status" value="1"/>
</dbReference>
<dbReference type="Gene3D" id="1.10.10.10">
    <property type="entry name" value="Winged helix-like DNA-binding domain superfamily/Winged helix DNA-binding domain"/>
    <property type="match status" value="1"/>
</dbReference>
<keyword evidence="3" id="KW-0804">Transcription</keyword>
<dbReference type="InterPro" id="IPR036390">
    <property type="entry name" value="WH_DNA-bd_sf"/>
</dbReference>
<evidence type="ECO:0000256" key="1">
    <source>
        <dbReference type="ARBA" id="ARBA00023015"/>
    </source>
</evidence>
<dbReference type="PANTHER" id="PTHR33154">
    <property type="entry name" value="TRANSCRIPTIONAL REGULATOR, ARSR FAMILY"/>
    <property type="match status" value="1"/>
</dbReference>
<dbReference type="GO" id="GO:0003677">
    <property type="term" value="F:DNA binding"/>
    <property type="evidence" value="ECO:0007669"/>
    <property type="project" value="UniProtKB-KW"/>
</dbReference>
<dbReference type="Pfam" id="PF01022">
    <property type="entry name" value="HTH_5"/>
    <property type="match status" value="1"/>
</dbReference>
<dbReference type="InterPro" id="IPR051081">
    <property type="entry name" value="HTH_MetalResp_TranReg"/>
</dbReference>
<protein>
    <submittedName>
        <fullName evidence="5">Transcriptional regulator, ArsR family</fullName>
    </submittedName>
</protein>
<dbReference type="PRINTS" id="PR00778">
    <property type="entry name" value="HTHARSR"/>
</dbReference>
<keyword evidence="6" id="KW-1185">Reference proteome</keyword>
<feature type="domain" description="HTH arsR-type" evidence="4">
    <location>
        <begin position="11"/>
        <end position="106"/>
    </location>
</feature>
<dbReference type="AlphaFoldDB" id="A0A1H9C7P1"/>
<dbReference type="InterPro" id="IPR001845">
    <property type="entry name" value="HTH_ArsR_DNA-bd_dom"/>
</dbReference>
<keyword evidence="2" id="KW-0238">DNA-binding</keyword>
<name>A0A1H9C7P1_9SPIR</name>
<evidence type="ECO:0000259" key="4">
    <source>
        <dbReference type="PROSITE" id="PS50987"/>
    </source>
</evidence>
<evidence type="ECO:0000256" key="2">
    <source>
        <dbReference type="ARBA" id="ARBA00023125"/>
    </source>
</evidence>
<evidence type="ECO:0000256" key="3">
    <source>
        <dbReference type="ARBA" id="ARBA00023163"/>
    </source>
</evidence>
<dbReference type="InterPro" id="IPR036388">
    <property type="entry name" value="WH-like_DNA-bd_sf"/>
</dbReference>
<dbReference type="PANTHER" id="PTHR33154:SF18">
    <property type="entry name" value="ARSENICAL RESISTANCE OPERON REPRESSOR"/>
    <property type="match status" value="1"/>
</dbReference>
<dbReference type="SUPFAM" id="SSF46785">
    <property type="entry name" value="Winged helix' DNA-binding domain"/>
    <property type="match status" value="1"/>
</dbReference>
<evidence type="ECO:0000313" key="6">
    <source>
        <dbReference type="Proteomes" id="UP000182360"/>
    </source>
</evidence>
<dbReference type="STRING" id="163.SAMN04487775_106153"/>
<proteinExistence type="predicted"/>
<gene>
    <name evidence="5" type="ORF">SAMN04487977_10270</name>
</gene>
<evidence type="ECO:0000313" key="5">
    <source>
        <dbReference type="EMBL" id="SEP97001.1"/>
    </source>
</evidence>
<accession>A0A1H9C7P1</accession>
<dbReference type="PROSITE" id="PS50987">
    <property type="entry name" value="HTH_ARSR_2"/>
    <property type="match status" value="1"/>
</dbReference>
<keyword evidence="1" id="KW-0805">Transcription regulation</keyword>
<sequence length="117" mass="13143">MIDKAEIKKTLKTFNACVPFFIAMSDEYRQQLIMDIAEAGSDGINVSNLSAKSKLSRPAISHHLKVLKEAGLIVPLKIGTQIFYQLNLKENFKTISELIKSMDKILATIDEKKNMSK</sequence>
<dbReference type="CDD" id="cd00090">
    <property type="entry name" value="HTH_ARSR"/>
    <property type="match status" value="1"/>
</dbReference>
<dbReference type="Proteomes" id="UP000182360">
    <property type="component" value="Unassembled WGS sequence"/>
</dbReference>